<dbReference type="RefSeq" id="XP_001328595.1">
    <property type="nucleotide sequence ID" value="XM_001328560.1"/>
</dbReference>
<sequence>MKKKVELIILLDKTGYKSNDTMIAYLNKYLANTEFKNLFIQKLISSKFDRDIACFRGDLFNQGYFSFDDLKGIVKELKTKNPLSALCLLIYCRKQIKELDNEYYTQNGEELFATTKAIVYDFQWIENSYPDLEFSTLTEQQLDSVGLLLGEEIYLDIYFDNVDHLTTDKQLYLKHPSVTLKSFPFSQLHGQFTMDP</sequence>
<organism evidence="1 2">
    <name type="scientific">Trichomonas vaginalis (strain ATCC PRA-98 / G3)</name>
    <dbReference type="NCBI Taxonomy" id="412133"/>
    <lineage>
        <taxon>Eukaryota</taxon>
        <taxon>Metamonada</taxon>
        <taxon>Parabasalia</taxon>
        <taxon>Trichomonadida</taxon>
        <taxon>Trichomonadidae</taxon>
        <taxon>Trichomonas</taxon>
    </lineage>
</organism>
<reference evidence="1" key="1">
    <citation type="submission" date="2006-10" db="EMBL/GenBank/DDBJ databases">
        <authorList>
            <person name="Amadeo P."/>
            <person name="Zhao Q."/>
            <person name="Wortman J."/>
            <person name="Fraser-Liggett C."/>
            <person name="Carlton J."/>
        </authorList>
    </citation>
    <scope>NUCLEOTIDE SEQUENCE</scope>
    <source>
        <strain evidence="1">G3</strain>
    </source>
</reference>
<dbReference type="AlphaFoldDB" id="A2DTA0"/>
<dbReference type="VEuPathDB" id="TrichDB:TVAGG3_0968160"/>
<accession>A2DTA0</accession>
<protein>
    <submittedName>
        <fullName evidence="1">Uncharacterized protein</fullName>
    </submittedName>
</protein>
<evidence type="ECO:0000313" key="1">
    <source>
        <dbReference type="EMBL" id="EAY16372.1"/>
    </source>
</evidence>
<dbReference type="InParanoid" id="A2DTA0"/>
<evidence type="ECO:0000313" key="2">
    <source>
        <dbReference type="Proteomes" id="UP000001542"/>
    </source>
</evidence>
<dbReference type="EMBL" id="DS113243">
    <property type="protein sequence ID" value="EAY16372.1"/>
    <property type="molecule type" value="Genomic_DNA"/>
</dbReference>
<name>A2DTA0_TRIV3</name>
<keyword evidence="2" id="KW-1185">Reference proteome</keyword>
<dbReference type="Proteomes" id="UP000001542">
    <property type="component" value="Unassembled WGS sequence"/>
</dbReference>
<gene>
    <name evidence="1" type="ORF">TVAG_359810</name>
</gene>
<dbReference type="KEGG" id="tva:4774381"/>
<proteinExistence type="predicted"/>
<reference evidence="1" key="2">
    <citation type="journal article" date="2007" name="Science">
        <title>Draft genome sequence of the sexually transmitted pathogen Trichomonas vaginalis.</title>
        <authorList>
            <person name="Carlton J.M."/>
            <person name="Hirt R.P."/>
            <person name="Silva J.C."/>
            <person name="Delcher A.L."/>
            <person name="Schatz M."/>
            <person name="Zhao Q."/>
            <person name="Wortman J.R."/>
            <person name="Bidwell S.L."/>
            <person name="Alsmark U.C.M."/>
            <person name="Besteiro S."/>
            <person name="Sicheritz-Ponten T."/>
            <person name="Noel C.J."/>
            <person name="Dacks J.B."/>
            <person name="Foster P.G."/>
            <person name="Simillion C."/>
            <person name="Van de Peer Y."/>
            <person name="Miranda-Saavedra D."/>
            <person name="Barton G.J."/>
            <person name="Westrop G.D."/>
            <person name="Mueller S."/>
            <person name="Dessi D."/>
            <person name="Fiori P.L."/>
            <person name="Ren Q."/>
            <person name="Paulsen I."/>
            <person name="Zhang H."/>
            <person name="Bastida-Corcuera F.D."/>
            <person name="Simoes-Barbosa A."/>
            <person name="Brown M.T."/>
            <person name="Hayes R.D."/>
            <person name="Mukherjee M."/>
            <person name="Okumura C.Y."/>
            <person name="Schneider R."/>
            <person name="Smith A.J."/>
            <person name="Vanacova S."/>
            <person name="Villalvazo M."/>
            <person name="Haas B.J."/>
            <person name="Pertea M."/>
            <person name="Feldblyum T.V."/>
            <person name="Utterback T.R."/>
            <person name="Shu C.L."/>
            <person name="Osoegawa K."/>
            <person name="de Jong P.J."/>
            <person name="Hrdy I."/>
            <person name="Horvathova L."/>
            <person name="Zubacova Z."/>
            <person name="Dolezal P."/>
            <person name="Malik S.B."/>
            <person name="Logsdon J.M. Jr."/>
            <person name="Henze K."/>
            <person name="Gupta A."/>
            <person name="Wang C.C."/>
            <person name="Dunne R.L."/>
            <person name="Upcroft J.A."/>
            <person name="Upcroft P."/>
            <person name="White O."/>
            <person name="Salzberg S.L."/>
            <person name="Tang P."/>
            <person name="Chiu C.-H."/>
            <person name="Lee Y.-S."/>
            <person name="Embley T.M."/>
            <person name="Coombs G.H."/>
            <person name="Mottram J.C."/>
            <person name="Tachezy J."/>
            <person name="Fraser-Liggett C.M."/>
            <person name="Johnson P.J."/>
        </authorList>
    </citation>
    <scope>NUCLEOTIDE SEQUENCE [LARGE SCALE GENOMIC DNA]</scope>
    <source>
        <strain evidence="1">G3</strain>
    </source>
</reference>
<dbReference type="VEuPathDB" id="TrichDB:TVAG_359810"/>